<keyword evidence="2" id="KW-1185">Reference proteome</keyword>
<dbReference type="Proteomes" id="UP000789920">
    <property type="component" value="Unassembled WGS sequence"/>
</dbReference>
<proteinExistence type="predicted"/>
<comment type="caution">
    <text evidence="1">The sequence shown here is derived from an EMBL/GenBank/DDBJ whole genome shotgun (WGS) entry which is preliminary data.</text>
</comment>
<name>A0ACA9MWN9_9GLOM</name>
<evidence type="ECO:0000313" key="1">
    <source>
        <dbReference type="EMBL" id="CAG8616849.1"/>
    </source>
</evidence>
<evidence type="ECO:0000313" key="2">
    <source>
        <dbReference type="Proteomes" id="UP000789920"/>
    </source>
</evidence>
<gene>
    <name evidence="1" type="ORF">RPERSI_LOCUS6542</name>
</gene>
<sequence length="370" mass="43839">LNRKRKRTRVEDNNSNSGISEELNIIVNDEEDLVKEKENNRHAINILSNAELKILLTADFETHVQRRLNQLESNNYNTISLDIIKQDILSIEFIKEIIKLSTIFIIDTTYLSIEEVVDKILLKTSNTITNLKLGEEDYTTEKSLKLIGEEIEIIYNSEKLQKPLTKQAKIWWKSCCSEIKILNEKEALTEECFIVIVAFGLIGARKTTFLNELKDYFEKQELKVYLPEEMSLRLGQDLEYGFMFQDLLIDTYQEENEIIRKDEYDIYLIDRTAKDIKIFSEILIDNKLKLDYFKKKLKREEQINVKFNFFIKCSPEICYERKIERNRKSEKVSLEYLKSLCESYEKNAFKLYSKHIVFNTDDAKVEEYNT</sequence>
<organism evidence="1 2">
    <name type="scientific">Racocetra persica</name>
    <dbReference type="NCBI Taxonomy" id="160502"/>
    <lineage>
        <taxon>Eukaryota</taxon>
        <taxon>Fungi</taxon>
        <taxon>Fungi incertae sedis</taxon>
        <taxon>Mucoromycota</taxon>
        <taxon>Glomeromycotina</taxon>
        <taxon>Glomeromycetes</taxon>
        <taxon>Diversisporales</taxon>
        <taxon>Gigasporaceae</taxon>
        <taxon>Racocetra</taxon>
    </lineage>
</organism>
<feature type="non-terminal residue" evidence="1">
    <location>
        <position position="370"/>
    </location>
</feature>
<accession>A0ACA9MWN9</accession>
<protein>
    <submittedName>
        <fullName evidence="1">28593_t:CDS:1</fullName>
    </submittedName>
</protein>
<dbReference type="EMBL" id="CAJVQC010010460">
    <property type="protein sequence ID" value="CAG8616849.1"/>
    <property type="molecule type" value="Genomic_DNA"/>
</dbReference>
<reference evidence="1" key="1">
    <citation type="submission" date="2021-06" db="EMBL/GenBank/DDBJ databases">
        <authorList>
            <person name="Kallberg Y."/>
            <person name="Tangrot J."/>
            <person name="Rosling A."/>
        </authorList>
    </citation>
    <scope>NUCLEOTIDE SEQUENCE</scope>
    <source>
        <strain evidence="1">MA461A</strain>
    </source>
</reference>
<feature type="non-terminal residue" evidence="1">
    <location>
        <position position="1"/>
    </location>
</feature>